<sequence length="100" mass="10990">MGIRQICFALNSSRQIWSVRQRMRVPPWCQPRSSKFPPPQVLQVFRQPRFCCAGTTELLPVETPLGAFSVAVLATKPAGARETDNGIGGSSLLAPLLLLR</sequence>
<gene>
    <name evidence="1" type="primary">P0042B03.33</name>
</gene>
<proteinExistence type="predicted"/>
<protein>
    <submittedName>
        <fullName evidence="1">Uncharacterized protein</fullName>
    </submittedName>
</protein>
<evidence type="ECO:0000313" key="1">
    <source>
        <dbReference type="EMBL" id="BAC99639.1"/>
    </source>
</evidence>
<dbReference type="EMBL" id="AP004658">
    <property type="protein sequence ID" value="BAC99639.1"/>
    <property type="molecule type" value="Genomic_DNA"/>
</dbReference>
<reference evidence="2" key="1">
    <citation type="journal article" date="2005" name="Nature">
        <title>The map-based sequence of the rice genome.</title>
        <authorList>
            <consortium name="International rice genome sequencing project (IRGSP)"/>
            <person name="Matsumoto T."/>
            <person name="Wu J."/>
            <person name="Kanamori H."/>
            <person name="Katayose Y."/>
            <person name="Fujisawa M."/>
            <person name="Namiki N."/>
            <person name="Mizuno H."/>
            <person name="Yamamoto K."/>
            <person name="Antonio B.A."/>
            <person name="Baba T."/>
            <person name="Sakata K."/>
            <person name="Nagamura Y."/>
            <person name="Aoki H."/>
            <person name="Arikawa K."/>
            <person name="Arita K."/>
            <person name="Bito T."/>
            <person name="Chiden Y."/>
            <person name="Fujitsuka N."/>
            <person name="Fukunaka R."/>
            <person name="Hamada M."/>
            <person name="Harada C."/>
            <person name="Hayashi A."/>
            <person name="Hijishita S."/>
            <person name="Honda M."/>
            <person name="Hosokawa S."/>
            <person name="Ichikawa Y."/>
            <person name="Idonuma A."/>
            <person name="Iijima M."/>
            <person name="Ikeda M."/>
            <person name="Ikeno M."/>
            <person name="Ito K."/>
            <person name="Ito S."/>
            <person name="Ito T."/>
            <person name="Ito Y."/>
            <person name="Ito Y."/>
            <person name="Iwabuchi A."/>
            <person name="Kamiya K."/>
            <person name="Karasawa W."/>
            <person name="Kurita K."/>
            <person name="Katagiri S."/>
            <person name="Kikuta A."/>
            <person name="Kobayashi H."/>
            <person name="Kobayashi N."/>
            <person name="Machita K."/>
            <person name="Maehara T."/>
            <person name="Masukawa M."/>
            <person name="Mizubayashi T."/>
            <person name="Mukai Y."/>
            <person name="Nagasaki H."/>
            <person name="Nagata Y."/>
            <person name="Naito S."/>
            <person name="Nakashima M."/>
            <person name="Nakama Y."/>
            <person name="Nakamichi Y."/>
            <person name="Nakamura M."/>
            <person name="Meguro A."/>
            <person name="Negishi M."/>
            <person name="Ohta I."/>
            <person name="Ohta T."/>
            <person name="Okamoto M."/>
            <person name="Ono N."/>
            <person name="Saji S."/>
            <person name="Sakaguchi M."/>
            <person name="Sakai K."/>
            <person name="Shibata M."/>
            <person name="Shimokawa T."/>
            <person name="Song J."/>
            <person name="Takazaki Y."/>
            <person name="Terasawa K."/>
            <person name="Tsugane M."/>
            <person name="Tsuji K."/>
            <person name="Ueda S."/>
            <person name="Waki K."/>
            <person name="Yamagata H."/>
            <person name="Yamamoto M."/>
            <person name="Yamamoto S."/>
            <person name="Yamane H."/>
            <person name="Yoshiki S."/>
            <person name="Yoshihara R."/>
            <person name="Yukawa K."/>
            <person name="Zhong H."/>
            <person name="Yano M."/>
            <person name="Yuan Q."/>
            <person name="Ouyang S."/>
            <person name="Liu J."/>
            <person name="Jones K.M."/>
            <person name="Gansberger K."/>
            <person name="Moffat K."/>
            <person name="Hill J."/>
            <person name="Bera J."/>
            <person name="Fadrosh D."/>
            <person name="Jin S."/>
            <person name="Johri S."/>
            <person name="Kim M."/>
            <person name="Overton L."/>
            <person name="Reardon M."/>
            <person name="Tsitrin T."/>
            <person name="Vuong H."/>
            <person name="Weaver B."/>
            <person name="Ciecko A."/>
            <person name="Tallon L."/>
            <person name="Jackson J."/>
            <person name="Pai G."/>
            <person name="Aken S.V."/>
            <person name="Utterback T."/>
            <person name="Reidmuller S."/>
            <person name="Feldblyum T."/>
            <person name="Hsiao J."/>
            <person name="Zismann V."/>
            <person name="Iobst S."/>
            <person name="de Vazeille A.R."/>
            <person name="Buell C.R."/>
            <person name="Ying K."/>
            <person name="Li Y."/>
            <person name="Lu T."/>
            <person name="Huang Y."/>
            <person name="Zhao Q."/>
            <person name="Feng Q."/>
            <person name="Zhang L."/>
            <person name="Zhu J."/>
            <person name="Weng Q."/>
            <person name="Mu J."/>
            <person name="Lu Y."/>
            <person name="Fan D."/>
            <person name="Liu Y."/>
            <person name="Guan J."/>
            <person name="Zhang Y."/>
            <person name="Yu S."/>
            <person name="Liu X."/>
            <person name="Zhang Y."/>
            <person name="Hong G."/>
            <person name="Han B."/>
            <person name="Choisne N."/>
            <person name="Demange N."/>
            <person name="Orjeda G."/>
            <person name="Samain S."/>
            <person name="Cattolico L."/>
            <person name="Pelletier E."/>
            <person name="Couloux A."/>
            <person name="Segurens B."/>
            <person name="Wincker P."/>
            <person name="D'Hont A."/>
            <person name="Scarpelli C."/>
            <person name="Weissenbach J."/>
            <person name="Salanoubat M."/>
            <person name="Quetier F."/>
            <person name="Yu Y."/>
            <person name="Kim H.R."/>
            <person name="Rambo T."/>
            <person name="Currie J."/>
            <person name="Collura K."/>
            <person name="Luo M."/>
            <person name="Yang T."/>
            <person name="Ammiraju J.S.S."/>
            <person name="Engler F."/>
            <person name="Soderlund C."/>
            <person name="Wing R.A."/>
            <person name="Palmer L.E."/>
            <person name="de la Bastide M."/>
            <person name="Spiegel L."/>
            <person name="Nascimento L."/>
            <person name="Zutavern T."/>
            <person name="O'Shaughnessy A."/>
            <person name="Dike S."/>
            <person name="Dedhia N."/>
            <person name="Preston R."/>
            <person name="Balija V."/>
            <person name="McCombie W.R."/>
            <person name="Chow T."/>
            <person name="Chen H."/>
            <person name="Chung M."/>
            <person name="Chen C."/>
            <person name="Shaw J."/>
            <person name="Wu H."/>
            <person name="Hsiao K."/>
            <person name="Chao Y."/>
            <person name="Chu M."/>
            <person name="Cheng C."/>
            <person name="Hour A."/>
            <person name="Lee P."/>
            <person name="Lin S."/>
            <person name="Lin Y."/>
            <person name="Liou J."/>
            <person name="Liu S."/>
            <person name="Hsing Y."/>
            <person name="Raghuvanshi S."/>
            <person name="Mohanty A."/>
            <person name="Bharti A.K."/>
            <person name="Gaur A."/>
            <person name="Gupta V."/>
            <person name="Kumar D."/>
            <person name="Ravi V."/>
            <person name="Vij S."/>
            <person name="Kapur A."/>
            <person name="Khurana P."/>
            <person name="Khurana P."/>
            <person name="Khurana J.P."/>
            <person name="Tyagi A.K."/>
            <person name="Gaikwad K."/>
            <person name="Singh A."/>
            <person name="Dalal V."/>
            <person name="Srivastava S."/>
            <person name="Dixit A."/>
            <person name="Pal A.K."/>
            <person name="Ghazi I.A."/>
            <person name="Yadav M."/>
            <person name="Pandit A."/>
            <person name="Bhargava A."/>
            <person name="Sureshbabu K."/>
            <person name="Batra K."/>
            <person name="Sharma T.R."/>
            <person name="Mohapatra T."/>
            <person name="Singh N.K."/>
            <person name="Messing J."/>
            <person name="Nelson A.B."/>
            <person name="Fuks G."/>
            <person name="Kavchok S."/>
            <person name="Keizer G."/>
            <person name="Linton E."/>
            <person name="Llaca V."/>
            <person name="Song R."/>
            <person name="Tanyolac B."/>
            <person name="Young S."/>
            <person name="Ho-Il K."/>
            <person name="Hahn J.H."/>
            <person name="Sangsakoo G."/>
            <person name="Vanavichit A."/>
            <person name="de Mattos Luiz.A.T."/>
            <person name="Zimmer P.D."/>
            <person name="Malone G."/>
            <person name="Dellagostin O."/>
            <person name="de Oliveira A.C."/>
            <person name="Bevan M."/>
            <person name="Bancroft I."/>
            <person name="Minx P."/>
            <person name="Cordum H."/>
            <person name="Wilson R."/>
            <person name="Cheng Z."/>
            <person name="Jin W."/>
            <person name="Jiang J."/>
            <person name="Leong S.A."/>
            <person name="Iwama H."/>
            <person name="Gojobori T."/>
            <person name="Itoh T."/>
            <person name="Niimura Y."/>
            <person name="Fujii Y."/>
            <person name="Habara T."/>
            <person name="Sakai H."/>
            <person name="Sato Y."/>
            <person name="Wilson G."/>
            <person name="Kumar K."/>
            <person name="McCouch S."/>
            <person name="Juretic N."/>
            <person name="Hoen D."/>
            <person name="Wright S."/>
            <person name="Bruskiewich R."/>
            <person name="Bureau T."/>
            <person name="Miyao A."/>
            <person name="Hirochika H."/>
            <person name="Nishikawa T."/>
            <person name="Kadowaki K."/>
            <person name="Sugiura M."/>
            <person name="Burr B."/>
            <person name="Sasaki T."/>
        </authorList>
    </citation>
    <scope>NUCLEOTIDE SEQUENCE [LARGE SCALE GENOMIC DNA]</scope>
    <source>
        <strain evidence="2">cv. Nipponbare</strain>
    </source>
</reference>
<dbReference type="AlphaFoldDB" id="Q6ZAJ9"/>
<accession>Q6ZAJ9</accession>
<dbReference type="Proteomes" id="UP000000763">
    <property type="component" value="Chromosome 8"/>
</dbReference>
<reference evidence="2" key="2">
    <citation type="journal article" date="2008" name="Nucleic Acids Res.">
        <title>The rice annotation project database (RAP-DB): 2008 update.</title>
        <authorList>
            <consortium name="The rice annotation project (RAP)"/>
        </authorList>
    </citation>
    <scope>GENOME REANNOTATION</scope>
    <source>
        <strain evidence="2">cv. Nipponbare</strain>
    </source>
</reference>
<evidence type="ECO:0000313" key="2">
    <source>
        <dbReference type="Proteomes" id="UP000000763"/>
    </source>
</evidence>
<organism evidence="1 2">
    <name type="scientific">Oryza sativa subsp. japonica</name>
    <name type="common">Rice</name>
    <dbReference type="NCBI Taxonomy" id="39947"/>
    <lineage>
        <taxon>Eukaryota</taxon>
        <taxon>Viridiplantae</taxon>
        <taxon>Streptophyta</taxon>
        <taxon>Embryophyta</taxon>
        <taxon>Tracheophyta</taxon>
        <taxon>Spermatophyta</taxon>
        <taxon>Magnoliopsida</taxon>
        <taxon>Liliopsida</taxon>
        <taxon>Poales</taxon>
        <taxon>Poaceae</taxon>
        <taxon>BOP clade</taxon>
        <taxon>Oryzoideae</taxon>
        <taxon>Oryzeae</taxon>
        <taxon>Oryzinae</taxon>
        <taxon>Oryza</taxon>
        <taxon>Oryza sativa</taxon>
    </lineage>
</organism>
<name>Q6ZAJ9_ORYSJ</name>